<sequence>MKNLDLMGSFPYDRHRVMRDGQKIAFEELRGVEGKAIIESPVGTGKTAVGITYLSALEKRLKAERNFGGHLFYIAPNKALVEQVHTLYPKVNVVYGRNEHPCFYYKDEDLKADEIPCSMLTDCPHRVDQETGKTHTAGAKPCAYLKQKYEAKKNPGIIVCTNAFFLYSVLFSKEFTPVGVVIDEAHRMAQSIRSVLQTEITDWKVQRAVDVLDEVNPRQCAKLSAFLASMKRTVKHYAMGKETLLEEEQIQRLYETLSAVNTDALEGEVRRAIAKGKLDKKADREVIKQVEDIARSVRRFRYALSFTMATKERPPLSFIFAYGKTEMGEHDKVQYKIVVKDYYVVPLIKKMLPEHTLAYSATISDPELFEFETGIKGTFASIPSGFPVENARIYMPTDTANLATAKCGKQDKTRSLRLIAKTAKKFARKGMRSLIIVVSNAERQKFLMLAGEEGLDVLSYGEGVTARECAFRFQKGEGECLVGTMANFGEGIDLPKQMAPVIFYLRPGYPRPNDPQTVFEERRFRNRRWALWNWRVMVELLQVRGRNIRSETDLGVTFLISQQFRRFAFGALPSWLEPAYRGNSTLDECVKDAMKLLS</sequence>
<dbReference type="InterPro" id="IPR045028">
    <property type="entry name" value="DinG/Rad3-like"/>
</dbReference>
<evidence type="ECO:0000256" key="4">
    <source>
        <dbReference type="ARBA" id="ARBA00048954"/>
    </source>
</evidence>
<evidence type="ECO:0000256" key="3">
    <source>
        <dbReference type="ARBA" id="ARBA00044969"/>
    </source>
</evidence>
<evidence type="ECO:0000256" key="1">
    <source>
        <dbReference type="ARBA" id="ARBA00001966"/>
    </source>
</evidence>
<dbReference type="InterPro" id="IPR006555">
    <property type="entry name" value="ATP-dep_Helicase_C"/>
</dbReference>
<reference evidence="6 7" key="1">
    <citation type="journal article" date="2016" name="Nat. Commun.">
        <title>Thousands of microbial genomes shed light on interconnected biogeochemical processes in an aquifer system.</title>
        <authorList>
            <person name="Anantharaman K."/>
            <person name="Brown C.T."/>
            <person name="Hug L.A."/>
            <person name="Sharon I."/>
            <person name="Castelle C.J."/>
            <person name="Probst A.J."/>
            <person name="Thomas B.C."/>
            <person name="Singh A."/>
            <person name="Wilkins M.J."/>
            <person name="Karaoz U."/>
            <person name="Brodie E.L."/>
            <person name="Williams K.H."/>
            <person name="Hubbard S.S."/>
            <person name="Banfield J.F."/>
        </authorList>
    </citation>
    <scope>NUCLEOTIDE SEQUENCE [LARGE SCALE GENOMIC DNA]</scope>
</reference>
<comment type="catalytic activity">
    <reaction evidence="4">
        <text>ATP + H2O = ADP + phosphate + H(+)</text>
        <dbReference type="Rhea" id="RHEA:13065"/>
        <dbReference type="ChEBI" id="CHEBI:15377"/>
        <dbReference type="ChEBI" id="CHEBI:15378"/>
        <dbReference type="ChEBI" id="CHEBI:30616"/>
        <dbReference type="ChEBI" id="CHEBI:43474"/>
        <dbReference type="ChEBI" id="CHEBI:456216"/>
        <dbReference type="EC" id="5.6.2.3"/>
    </reaction>
</comment>
<protein>
    <recommendedName>
        <fullName evidence="3">DNA 5'-3' helicase</fullName>
        <ecNumber evidence="3">5.6.2.3</ecNumber>
    </recommendedName>
</protein>
<comment type="caution">
    <text evidence="6">The sequence shown here is derived from an EMBL/GenBank/DDBJ whole genome shotgun (WGS) entry which is preliminary data.</text>
</comment>
<dbReference type="GO" id="GO:0043139">
    <property type="term" value="F:5'-3' DNA helicase activity"/>
    <property type="evidence" value="ECO:0007669"/>
    <property type="project" value="UniProtKB-EC"/>
</dbReference>
<evidence type="ECO:0000313" key="6">
    <source>
        <dbReference type="EMBL" id="OGG72370.1"/>
    </source>
</evidence>
<dbReference type="InterPro" id="IPR011545">
    <property type="entry name" value="DEAD/DEAH_box_helicase_dom"/>
</dbReference>
<evidence type="ECO:0000256" key="2">
    <source>
        <dbReference type="ARBA" id="ARBA00038058"/>
    </source>
</evidence>
<dbReference type="InterPro" id="IPR014001">
    <property type="entry name" value="Helicase_ATP-bd"/>
</dbReference>
<gene>
    <name evidence="6" type="ORF">A3E65_01560</name>
</gene>
<dbReference type="GO" id="GO:0005524">
    <property type="term" value="F:ATP binding"/>
    <property type="evidence" value="ECO:0007669"/>
    <property type="project" value="InterPro"/>
</dbReference>
<dbReference type="InterPro" id="IPR027417">
    <property type="entry name" value="P-loop_NTPase"/>
</dbReference>
<dbReference type="GO" id="GO:0003676">
    <property type="term" value="F:nucleic acid binding"/>
    <property type="evidence" value="ECO:0007669"/>
    <property type="project" value="InterPro"/>
</dbReference>
<dbReference type="SUPFAM" id="SSF52540">
    <property type="entry name" value="P-loop containing nucleoside triphosphate hydrolases"/>
    <property type="match status" value="1"/>
</dbReference>
<organism evidence="6 7">
    <name type="scientific">Candidatus Kaiserbacteria bacterium RIFCSPHIGHO2_12_FULL_56_13</name>
    <dbReference type="NCBI Taxonomy" id="1798505"/>
    <lineage>
        <taxon>Bacteria</taxon>
        <taxon>Candidatus Kaiseribacteriota</taxon>
    </lineage>
</organism>
<dbReference type="GO" id="GO:0006139">
    <property type="term" value="P:nucleobase-containing compound metabolic process"/>
    <property type="evidence" value="ECO:0007669"/>
    <property type="project" value="InterPro"/>
</dbReference>
<accession>A0A1F6EFF9</accession>
<evidence type="ECO:0000259" key="5">
    <source>
        <dbReference type="SMART" id="SM00487"/>
    </source>
</evidence>
<dbReference type="AlphaFoldDB" id="A0A1F6EFF9"/>
<dbReference type="SMART" id="SM00487">
    <property type="entry name" value="DEXDc"/>
    <property type="match status" value="1"/>
</dbReference>
<dbReference type="EMBL" id="MFLS01000002">
    <property type="protein sequence ID" value="OGG72370.1"/>
    <property type="molecule type" value="Genomic_DNA"/>
</dbReference>
<dbReference type="Pfam" id="PF00270">
    <property type="entry name" value="DEAD"/>
    <property type="match status" value="1"/>
</dbReference>
<dbReference type="PANTHER" id="PTHR11472">
    <property type="entry name" value="DNA REPAIR DEAD HELICASE RAD3/XP-D SUBFAMILY MEMBER"/>
    <property type="match status" value="1"/>
</dbReference>
<dbReference type="Proteomes" id="UP000178392">
    <property type="component" value="Unassembled WGS sequence"/>
</dbReference>
<name>A0A1F6EFF9_9BACT</name>
<dbReference type="Pfam" id="PF13307">
    <property type="entry name" value="Helicase_C_2"/>
    <property type="match status" value="1"/>
</dbReference>
<feature type="domain" description="Helicase ATP-binding" evidence="5">
    <location>
        <begin position="14"/>
        <end position="248"/>
    </location>
</feature>
<evidence type="ECO:0000313" key="7">
    <source>
        <dbReference type="Proteomes" id="UP000178392"/>
    </source>
</evidence>
<dbReference type="GO" id="GO:0016818">
    <property type="term" value="F:hydrolase activity, acting on acid anhydrides, in phosphorus-containing anhydrides"/>
    <property type="evidence" value="ECO:0007669"/>
    <property type="project" value="InterPro"/>
</dbReference>
<dbReference type="EC" id="5.6.2.3" evidence="3"/>
<dbReference type="PANTHER" id="PTHR11472:SF34">
    <property type="entry name" value="REGULATOR OF TELOMERE ELONGATION HELICASE 1"/>
    <property type="match status" value="1"/>
</dbReference>
<comment type="similarity">
    <text evidence="2">Belongs to the helicase family. DinG subfamily.</text>
</comment>
<dbReference type="Gene3D" id="3.40.50.300">
    <property type="entry name" value="P-loop containing nucleotide triphosphate hydrolases"/>
    <property type="match status" value="2"/>
</dbReference>
<proteinExistence type="inferred from homology"/>
<comment type="cofactor">
    <cofactor evidence="1">
        <name>[4Fe-4S] cluster</name>
        <dbReference type="ChEBI" id="CHEBI:49883"/>
    </cofactor>
</comment>